<comment type="caution">
    <text evidence="1">The sequence shown here is derived from an EMBL/GenBank/DDBJ whole genome shotgun (WGS) entry which is preliminary data.</text>
</comment>
<organism evidence="1">
    <name type="scientific">bioreactor metagenome</name>
    <dbReference type="NCBI Taxonomy" id="1076179"/>
    <lineage>
        <taxon>unclassified sequences</taxon>
        <taxon>metagenomes</taxon>
        <taxon>ecological metagenomes</taxon>
    </lineage>
</organism>
<evidence type="ECO:0000313" key="1">
    <source>
        <dbReference type="EMBL" id="MPM44747.1"/>
    </source>
</evidence>
<dbReference type="AlphaFoldDB" id="A0A644ZVF2"/>
<reference evidence="1" key="1">
    <citation type="submission" date="2019-08" db="EMBL/GenBank/DDBJ databases">
        <authorList>
            <person name="Kucharzyk K."/>
            <person name="Murdoch R.W."/>
            <person name="Higgins S."/>
            <person name="Loffler F."/>
        </authorList>
    </citation>
    <scope>NUCLEOTIDE SEQUENCE</scope>
</reference>
<accession>A0A644ZVF2</accession>
<sequence>MQTCNEGNHTRYRLQAVFIHQAIADDVRPFHQFSYRDIQIEFIFHCFPHVFVRGPLVAEMILQLGVHSEFLQ</sequence>
<name>A0A644ZVF2_9ZZZZ</name>
<proteinExistence type="predicted"/>
<dbReference type="EMBL" id="VSSQ01010599">
    <property type="protein sequence ID" value="MPM44747.1"/>
    <property type="molecule type" value="Genomic_DNA"/>
</dbReference>
<protein>
    <submittedName>
        <fullName evidence="1">Uncharacterized protein</fullName>
    </submittedName>
</protein>
<gene>
    <name evidence="1" type="ORF">SDC9_91428</name>
</gene>